<sequence>MLEEEKNGVKMMEMGRGRVAFVGPRVRASKLGRLSPSLQLWKLQHRVEQAPTSPPGSFVQVPGQRGHASGRLLNMPSPSFSLPTLFSPPINIHTFASPPILERISSGGRKVGGTPAREEEKGKEEEGRESSCVDYS</sequence>
<proteinExistence type="predicted"/>
<dbReference type="Proteomes" id="UP000595140">
    <property type="component" value="Unassembled WGS sequence"/>
</dbReference>
<evidence type="ECO:0000313" key="3">
    <source>
        <dbReference type="Proteomes" id="UP000595140"/>
    </source>
</evidence>
<feature type="region of interest" description="Disordered" evidence="1">
    <location>
        <begin position="46"/>
        <end position="75"/>
    </location>
</feature>
<feature type="compositionally biased region" description="Basic and acidic residues" evidence="1">
    <location>
        <begin position="116"/>
        <end position="136"/>
    </location>
</feature>
<dbReference type="EMBL" id="OOIL02001139">
    <property type="protein sequence ID" value="VFQ73033.1"/>
    <property type="molecule type" value="Genomic_DNA"/>
</dbReference>
<accession>A0A484L9Q9</accession>
<organism evidence="2 3">
    <name type="scientific">Cuscuta campestris</name>
    <dbReference type="NCBI Taxonomy" id="132261"/>
    <lineage>
        <taxon>Eukaryota</taxon>
        <taxon>Viridiplantae</taxon>
        <taxon>Streptophyta</taxon>
        <taxon>Embryophyta</taxon>
        <taxon>Tracheophyta</taxon>
        <taxon>Spermatophyta</taxon>
        <taxon>Magnoliopsida</taxon>
        <taxon>eudicotyledons</taxon>
        <taxon>Gunneridae</taxon>
        <taxon>Pentapetalae</taxon>
        <taxon>asterids</taxon>
        <taxon>lamiids</taxon>
        <taxon>Solanales</taxon>
        <taxon>Convolvulaceae</taxon>
        <taxon>Cuscuteae</taxon>
        <taxon>Cuscuta</taxon>
        <taxon>Cuscuta subgen. Grammica</taxon>
        <taxon>Cuscuta sect. Cleistogrammica</taxon>
    </lineage>
</organism>
<evidence type="ECO:0000313" key="2">
    <source>
        <dbReference type="EMBL" id="VFQ73033.1"/>
    </source>
</evidence>
<feature type="region of interest" description="Disordered" evidence="1">
    <location>
        <begin position="101"/>
        <end position="136"/>
    </location>
</feature>
<keyword evidence="3" id="KW-1185">Reference proteome</keyword>
<evidence type="ECO:0000256" key="1">
    <source>
        <dbReference type="SAM" id="MobiDB-lite"/>
    </source>
</evidence>
<gene>
    <name evidence="2" type="ORF">CCAM_LOCUS14809</name>
</gene>
<reference evidence="2 3" key="1">
    <citation type="submission" date="2018-04" db="EMBL/GenBank/DDBJ databases">
        <authorList>
            <person name="Vogel A."/>
        </authorList>
    </citation>
    <scope>NUCLEOTIDE SEQUENCE [LARGE SCALE GENOMIC DNA]</scope>
</reference>
<protein>
    <submittedName>
        <fullName evidence="2">Uncharacterized protein</fullName>
    </submittedName>
</protein>
<dbReference type="AlphaFoldDB" id="A0A484L9Q9"/>
<name>A0A484L9Q9_9ASTE</name>